<dbReference type="OrthoDB" id="162969at2759"/>
<dbReference type="EMBL" id="JANBUM010000343">
    <property type="protein sequence ID" value="KAJ2778567.1"/>
    <property type="molecule type" value="Genomic_DNA"/>
</dbReference>
<evidence type="ECO:0000313" key="1">
    <source>
        <dbReference type="EMBL" id="KAJ2778567.1"/>
    </source>
</evidence>
<dbReference type="AlphaFoldDB" id="A0A9W8LGS5"/>
<keyword evidence="2" id="KW-1185">Reference proteome</keyword>
<dbReference type="Proteomes" id="UP001140172">
    <property type="component" value="Unassembled WGS sequence"/>
</dbReference>
<sequence length="85" mass="9527">MTGNIFYEWLLRCDAELGCKGRKVLLLLDNFSAYSKAGLATPIVDAAAESQLNETEEVDEQLEIQIIPKAMLLAMEQIAQYISFE</sequence>
<gene>
    <name evidence="1" type="ORF">GGI15_004140</name>
</gene>
<evidence type="ECO:0008006" key="3">
    <source>
        <dbReference type="Google" id="ProtNLM"/>
    </source>
</evidence>
<organism evidence="1 2">
    <name type="scientific">Coemansia interrupta</name>
    <dbReference type="NCBI Taxonomy" id="1126814"/>
    <lineage>
        <taxon>Eukaryota</taxon>
        <taxon>Fungi</taxon>
        <taxon>Fungi incertae sedis</taxon>
        <taxon>Zoopagomycota</taxon>
        <taxon>Kickxellomycotina</taxon>
        <taxon>Kickxellomycetes</taxon>
        <taxon>Kickxellales</taxon>
        <taxon>Kickxellaceae</taxon>
        <taxon>Coemansia</taxon>
    </lineage>
</organism>
<proteinExistence type="predicted"/>
<evidence type="ECO:0000313" key="2">
    <source>
        <dbReference type="Proteomes" id="UP001140172"/>
    </source>
</evidence>
<name>A0A9W8LGS5_9FUNG</name>
<accession>A0A9W8LGS5</accession>
<reference evidence="1" key="1">
    <citation type="submission" date="2022-07" db="EMBL/GenBank/DDBJ databases">
        <title>Phylogenomic reconstructions and comparative analyses of Kickxellomycotina fungi.</title>
        <authorList>
            <person name="Reynolds N.K."/>
            <person name="Stajich J.E."/>
            <person name="Barry K."/>
            <person name="Grigoriev I.V."/>
            <person name="Crous P."/>
            <person name="Smith M.E."/>
        </authorList>
    </citation>
    <scope>NUCLEOTIDE SEQUENCE</scope>
    <source>
        <strain evidence="1">BCRC 34489</strain>
    </source>
</reference>
<protein>
    <recommendedName>
        <fullName evidence="3">DDE-1 domain-containing protein</fullName>
    </recommendedName>
</protein>
<comment type="caution">
    <text evidence="1">The sequence shown here is derived from an EMBL/GenBank/DDBJ whole genome shotgun (WGS) entry which is preliminary data.</text>
</comment>